<organism evidence="2">
    <name type="scientific">uncultured Synechococcales cyanobacterium</name>
    <dbReference type="NCBI Taxonomy" id="1936017"/>
    <lineage>
        <taxon>Bacteria</taxon>
        <taxon>Bacillati</taxon>
        <taxon>Cyanobacteriota</taxon>
        <taxon>Cyanophyceae</taxon>
        <taxon>Synechococcales</taxon>
        <taxon>environmental samples</taxon>
    </lineage>
</organism>
<feature type="non-terminal residue" evidence="2">
    <location>
        <position position="42"/>
    </location>
</feature>
<name>A0A6J4URF1_9CYAN</name>
<protein>
    <submittedName>
        <fullName evidence="2">Uncharacterized protein</fullName>
    </submittedName>
</protein>
<evidence type="ECO:0000313" key="2">
    <source>
        <dbReference type="EMBL" id="CAA9557727.1"/>
    </source>
</evidence>
<gene>
    <name evidence="2" type="ORF">AVDCRST_MAG81-373</name>
</gene>
<dbReference type="AlphaFoldDB" id="A0A6J4URF1"/>
<proteinExistence type="predicted"/>
<evidence type="ECO:0000256" key="1">
    <source>
        <dbReference type="SAM" id="MobiDB-lite"/>
    </source>
</evidence>
<feature type="region of interest" description="Disordered" evidence="1">
    <location>
        <begin position="22"/>
        <end position="42"/>
    </location>
</feature>
<sequence length="42" mass="4560">GLWITCGKDIIFTTNSTRLSQSASKAGYQEDSAGKTARNRLI</sequence>
<feature type="non-terminal residue" evidence="2">
    <location>
        <position position="1"/>
    </location>
</feature>
<dbReference type="EMBL" id="CADCWO010000025">
    <property type="protein sequence ID" value="CAA9557727.1"/>
    <property type="molecule type" value="Genomic_DNA"/>
</dbReference>
<accession>A0A6J4URF1</accession>
<reference evidence="2" key="1">
    <citation type="submission" date="2020-02" db="EMBL/GenBank/DDBJ databases">
        <authorList>
            <person name="Meier V. D."/>
        </authorList>
    </citation>
    <scope>NUCLEOTIDE SEQUENCE</scope>
    <source>
        <strain evidence="2">AVDCRST_MAG81</strain>
    </source>
</reference>